<dbReference type="PANTHER" id="PTHR10270">
    <property type="entry name" value="SOX TRANSCRIPTION FACTOR"/>
    <property type="match status" value="1"/>
</dbReference>
<accession>A0A6P8YHG7</accession>
<feature type="DNA-binding region" description="HMG box" evidence="4">
    <location>
        <begin position="52"/>
        <end position="120"/>
    </location>
</feature>
<reference evidence="8 9" key="1">
    <citation type="submission" date="2025-04" db="UniProtKB">
        <authorList>
            <consortium name="RefSeq"/>
        </authorList>
    </citation>
    <scope>IDENTIFICATION</scope>
    <source>
        <strain evidence="8 9">15112-1751.03</strain>
        <tissue evidence="8 9">Whole Adult</tissue>
    </source>
</reference>
<sequence length="540" mass="60119">MDNDDHSTLNRSPTDCGDDNFNLVFGSDRVSINSSTPYSDATQTKKHSPGHIKRPMNAFMVWSQMERKKICERTPDLHNAEISKELGKRWQLLTKDDKQPYIMEAEKLRKMHMIEYPNYKYRPQKKQSRLSVLKQNQDGDNNDIKHNDSHNNNTNTNNNNDNNNTSTSVATCTAATAGRKNKRSTSTCQSGTIAKRSRNDSGDNLKQNSNHHNKYNIKTASDNTVDIMIPLDEDYLSYANQSEFLPTPNNNNNNINNNSELSVDEITVKSENLTEINPINTNEILKYLPMFESLSKSEDSLLEANVNSMELPTNSRGAAIQHHVLNVIRSQTAFDDCQTLSGEPVSSVFDPEEKIVNDANLNSASHHLPSLFVTDTSHECYADDCASESQHPLQSTATTAAAFALQPQTVTMNIEIHNSALAYGGHTFHNDEFNPIPSATDDSDCSILTSTHSPHIGFGSNGLVDGSDGIVNPSSSSTYSTSTHDYSGNLIGVHNDLNYQVHDNNGALLAYTFEDLPPQPTGSHLEFNTNRYEFSSLYRM</sequence>
<name>A0A6P8YHG7_DROAB</name>
<evidence type="ECO:0000256" key="4">
    <source>
        <dbReference type="PROSITE-ProRule" id="PRU00267"/>
    </source>
</evidence>
<feature type="domain" description="HMG box" evidence="6">
    <location>
        <begin position="52"/>
        <end position="120"/>
    </location>
</feature>
<evidence type="ECO:0000313" key="9">
    <source>
        <dbReference type="RefSeq" id="XP_034106594.1"/>
    </source>
</evidence>
<evidence type="ECO:0000313" key="7">
    <source>
        <dbReference type="Proteomes" id="UP000515160"/>
    </source>
</evidence>
<protein>
    <submittedName>
        <fullName evidence="8 9">Transcription factor SOX-14</fullName>
    </submittedName>
</protein>
<feature type="compositionally biased region" description="Low complexity" evidence="5">
    <location>
        <begin position="150"/>
        <end position="177"/>
    </location>
</feature>
<dbReference type="CDD" id="cd22029">
    <property type="entry name" value="HMG-box_SoxC"/>
    <property type="match status" value="1"/>
</dbReference>
<gene>
    <name evidence="8 9" type="primary">LOC117569513</name>
</gene>
<dbReference type="Gene3D" id="1.10.30.10">
    <property type="entry name" value="High mobility group box domain"/>
    <property type="match status" value="1"/>
</dbReference>
<dbReference type="AlphaFoldDB" id="A0A6P8YHG7"/>
<keyword evidence="3 4" id="KW-0539">Nucleus</keyword>
<dbReference type="GO" id="GO:0001228">
    <property type="term" value="F:DNA-binding transcription activator activity, RNA polymerase II-specific"/>
    <property type="evidence" value="ECO:0007669"/>
    <property type="project" value="TreeGrafter"/>
</dbReference>
<dbReference type="SUPFAM" id="SSF47095">
    <property type="entry name" value="HMG-box"/>
    <property type="match status" value="1"/>
</dbReference>
<feature type="compositionally biased region" description="Polar residues" evidence="5">
    <location>
        <begin position="32"/>
        <end position="42"/>
    </location>
</feature>
<keyword evidence="2 4" id="KW-0238">DNA-binding</keyword>
<dbReference type="GO" id="GO:0000122">
    <property type="term" value="P:negative regulation of transcription by RNA polymerase II"/>
    <property type="evidence" value="ECO:0007669"/>
    <property type="project" value="TreeGrafter"/>
</dbReference>
<organism evidence="7 8">
    <name type="scientific">Drosophila albomicans</name>
    <name type="common">Fruit fly</name>
    <dbReference type="NCBI Taxonomy" id="7291"/>
    <lineage>
        <taxon>Eukaryota</taxon>
        <taxon>Metazoa</taxon>
        <taxon>Ecdysozoa</taxon>
        <taxon>Arthropoda</taxon>
        <taxon>Hexapoda</taxon>
        <taxon>Insecta</taxon>
        <taxon>Pterygota</taxon>
        <taxon>Neoptera</taxon>
        <taxon>Endopterygota</taxon>
        <taxon>Diptera</taxon>
        <taxon>Brachycera</taxon>
        <taxon>Muscomorpha</taxon>
        <taxon>Ephydroidea</taxon>
        <taxon>Drosophilidae</taxon>
        <taxon>Drosophila</taxon>
    </lineage>
</organism>
<dbReference type="InterPro" id="IPR050140">
    <property type="entry name" value="SRY-related_HMG-box_TF-like"/>
</dbReference>
<evidence type="ECO:0000256" key="3">
    <source>
        <dbReference type="ARBA" id="ARBA00023242"/>
    </source>
</evidence>
<dbReference type="Pfam" id="PF00505">
    <property type="entry name" value="HMG_box"/>
    <property type="match status" value="1"/>
</dbReference>
<dbReference type="GO" id="GO:0005634">
    <property type="term" value="C:nucleus"/>
    <property type="evidence" value="ECO:0007669"/>
    <property type="project" value="UniProtKB-SubCell"/>
</dbReference>
<dbReference type="PROSITE" id="PS50118">
    <property type="entry name" value="HMG_BOX_2"/>
    <property type="match status" value="1"/>
</dbReference>
<feature type="compositionally biased region" description="Polar residues" evidence="5">
    <location>
        <begin position="129"/>
        <end position="139"/>
    </location>
</feature>
<dbReference type="CTD" id="8403"/>
<feature type="region of interest" description="Disordered" evidence="5">
    <location>
        <begin position="32"/>
        <end position="52"/>
    </location>
</feature>
<dbReference type="PANTHER" id="PTHR10270:SF323">
    <property type="entry name" value="TRANSCRIPTION FACTOR SOX-14-RELATED"/>
    <property type="match status" value="1"/>
</dbReference>
<dbReference type="GO" id="GO:0030182">
    <property type="term" value="P:neuron differentiation"/>
    <property type="evidence" value="ECO:0007669"/>
    <property type="project" value="TreeGrafter"/>
</dbReference>
<dbReference type="GO" id="GO:0007420">
    <property type="term" value="P:brain development"/>
    <property type="evidence" value="ECO:0007669"/>
    <property type="project" value="TreeGrafter"/>
</dbReference>
<dbReference type="Proteomes" id="UP000515160">
    <property type="component" value="Chromosome 3"/>
</dbReference>
<dbReference type="RefSeq" id="XP_034106592.1">
    <property type="nucleotide sequence ID" value="XM_034250701.2"/>
</dbReference>
<comment type="subcellular location">
    <subcellularLocation>
        <location evidence="1">Nucleus</location>
    </subcellularLocation>
</comment>
<dbReference type="GO" id="GO:0000978">
    <property type="term" value="F:RNA polymerase II cis-regulatory region sequence-specific DNA binding"/>
    <property type="evidence" value="ECO:0007669"/>
    <property type="project" value="TreeGrafter"/>
</dbReference>
<dbReference type="GeneID" id="117569513"/>
<dbReference type="FunFam" id="1.10.30.10:FF:000007">
    <property type="entry name" value="Transcription factor SOX"/>
    <property type="match status" value="1"/>
</dbReference>
<evidence type="ECO:0000259" key="6">
    <source>
        <dbReference type="PROSITE" id="PS50118"/>
    </source>
</evidence>
<evidence type="ECO:0000256" key="1">
    <source>
        <dbReference type="ARBA" id="ARBA00004123"/>
    </source>
</evidence>
<keyword evidence="7" id="KW-1185">Reference proteome</keyword>
<evidence type="ECO:0000256" key="5">
    <source>
        <dbReference type="SAM" id="MobiDB-lite"/>
    </source>
</evidence>
<dbReference type="OrthoDB" id="6247875at2759"/>
<proteinExistence type="predicted"/>
<dbReference type="RefSeq" id="XP_034106594.1">
    <property type="nucleotide sequence ID" value="XM_034250703.2"/>
</dbReference>
<dbReference type="SMART" id="SM00398">
    <property type="entry name" value="HMG"/>
    <property type="match status" value="1"/>
</dbReference>
<dbReference type="InterPro" id="IPR036910">
    <property type="entry name" value="HMG_box_dom_sf"/>
</dbReference>
<evidence type="ECO:0000313" key="8">
    <source>
        <dbReference type="RefSeq" id="XP_034106592.1"/>
    </source>
</evidence>
<feature type="region of interest" description="Disordered" evidence="5">
    <location>
        <begin position="119"/>
        <end position="217"/>
    </location>
</feature>
<dbReference type="InterPro" id="IPR009071">
    <property type="entry name" value="HMG_box_dom"/>
</dbReference>
<evidence type="ECO:0000256" key="2">
    <source>
        <dbReference type="ARBA" id="ARBA00023125"/>
    </source>
</evidence>